<evidence type="ECO:0000256" key="19">
    <source>
        <dbReference type="SAM" id="MobiDB-lite"/>
    </source>
</evidence>
<dbReference type="GO" id="GO:0046274">
    <property type="term" value="P:lignin catabolic process"/>
    <property type="evidence" value="ECO:0007669"/>
    <property type="project" value="UniProtKB-KW"/>
</dbReference>
<keyword evidence="26" id="KW-1185">Reference proteome</keyword>
<dbReference type="PROSITE" id="PS00080">
    <property type="entry name" value="MULTICOPPER_OXIDASE2"/>
    <property type="match status" value="1"/>
</dbReference>
<feature type="domain" description="Plastocyanin-like" evidence="21">
    <location>
        <begin position="2140"/>
        <end position="2290"/>
    </location>
</feature>
<feature type="domain" description="Plastocyanin-like" evidence="23">
    <location>
        <begin position="1398"/>
        <end position="1509"/>
    </location>
</feature>
<feature type="domain" description="Plastocyanin-like" evidence="24">
    <location>
        <begin position="1517"/>
        <end position="1628"/>
    </location>
</feature>
<dbReference type="GO" id="GO:0006865">
    <property type="term" value="P:amino acid transport"/>
    <property type="evidence" value="ECO:0007669"/>
    <property type="project" value="UniProtKB-KW"/>
</dbReference>
<dbReference type="FunFam" id="2.60.40.420:FF:000062">
    <property type="entry name" value="Laccase"/>
    <property type="match status" value="4"/>
</dbReference>
<feature type="compositionally biased region" description="Polar residues" evidence="19">
    <location>
        <begin position="42"/>
        <end position="53"/>
    </location>
</feature>
<evidence type="ECO:0000313" key="25">
    <source>
        <dbReference type="EMBL" id="KAF7142314.1"/>
    </source>
</evidence>
<feature type="compositionally biased region" description="Basic and acidic residues" evidence="19">
    <location>
        <begin position="1"/>
        <end position="14"/>
    </location>
</feature>
<dbReference type="Proteomes" id="UP000626092">
    <property type="component" value="Unassembled WGS sequence"/>
</dbReference>
<feature type="domain" description="Plastocyanin-like" evidence="24">
    <location>
        <begin position="500"/>
        <end position="610"/>
    </location>
</feature>
<feature type="domain" description="Plastocyanin-like" evidence="23">
    <location>
        <begin position="887"/>
        <end position="993"/>
    </location>
</feature>
<feature type="domain" description="Plastocyanin-like" evidence="21">
    <location>
        <begin position="623"/>
        <end position="774"/>
    </location>
</feature>
<sequence>MKGDEDLGPDRGMDFETDDEENQAERVCEDGDDDYESESDFTAPSRSASMHQNIDNPAWPQSYRHCLCEFDPFALIRAHKRSQAAAHSSLPADPFQSSTEPLISTATSLDKDEVPTSYLPGEKLSATSSQLSRFSSCQSVPTMQQCSFAQSLLNAINVLCGIGLLSTPYALKHGGWWSLAILFIFGIITCFTGILLKRCLETSPHLQTYPDIGQAAFGIPGRIFLSIFLYIELYVSVNLFSPPVSLKSSCVEYLIMMSDNLSALFPNANMNFSGIHLDSYQLCMITSTLIILPTVWLRKLSLLSVISVGGVFTAVAVSLCLLWVGVVDQVGFHTSGPALDLAKLPVTIGLFGFCYGSHSVFPNIYSSMKEPSKFPSVLIISFSASCLLYAAVAICGFLMFGHSTKSQFTLNMPSGFVASKVAAWTTVVAPVTKYALTITPVAFSLEELLPSARDRSYSISILIRTILVFSTLVVALTVPYFGSVMAFIGSSLVMLIIKLQNVTRLCHTKSMVTVNGLFPGPRIEAREGDRLLIKVVNHVQNNITIHWHGIRQLRSGWADGPAYITQCPIQTGQSYVYNYTIIGQRGTLFWHAHISWLRSTVHGPLIILPKPNASYPFVKPYKEVPIIFGEWFNADTEAIISQALQNGGGPNVSEAYTLNGLPGPLYNCSAKDTFKLKVKPGKTYLLRLINAALNDELFFSIANHTLTIVEADAIYVKPFETSILLIAPGQTTNVLLKTKPFFPSATFLMMARPYATGQGTFDNSTVAGILEYESPSLHSPKPMKKLPLFKPALPALNDTSFATNFTNKLRSLANAQYPANVPQKVDKRFFFTVGLGTNPCDQNQTCQGPNGTKFAASVNNISFITPTMALLQSHFFGQSNGVYSPYFPFNPTHWFNYTGNPPNNTMVGNGTEVLVLNFNTSVEVILQDTSILGAESHPLHLHGFNFFVVGQGFGNFDPNNDPKKFNLVDPMERNTMGVPSGGWVALRFLADNPVAEGAGVTRHYTFDIKLQNVTRLCHKKSMVTVNGLFPGPRIEAREGDRLLIKVVNHVQNNITIHWHGIRQLQSGWADGPAYITQCPIQTGQSYVYNYTIVGQRGTLFWHAHISWLRSTVYGPLIILPKPNTSYPFVKPYKEVPIIFGEWFNADTEAIISQALQNGGGPNVSEAYTLNGLPGPLYNCSAKDTFKLKVKPGKTYLLRLINAALNDELFFSIANHTLTIVEADAIYVKPFETSILLIAPGQTTNVLLKTKPFFPSATFLMMARPYATGQGTFDNSTVAGILEYESPSLHSPKPMKKLPLFKPVLPALNDTSFATNFTNKLKSLANAQYPANVPQNVDKRFFFTIGLGTNPCDQNQTCQGPNGTKFAASVNNISFITPTMALLQSHFFGQSNGVYSPYFPFNPTHWFNYTGNPPNNTMVGNGTEVLVLNFNTSVEVILQDTSILGAESHPLHLHGFNFFVVGQGFGNFDPNNDPKKFNLVDPMERNTIGVPSGGWVALRFLADNPGEFFFFFLCVIKLQNVTRLCHTKSMVTVNGLFPGPRIEAREGDRLLIKVVNHVQNNITIHWHGIRQLRSGWADGPAYITQCPIQTGQSYVYNYTIVGQRGTLFWHAHISWLRSTVYGPLIILPKPNASYPFVKPYKEVPIIFGEWFNADTETIISQALQTGGSPNVSEAFTLNGLPGPLYNCSTKDTFKLKVKPGKTYLLRLINAALNDELFFSIANHTLTIVEADAIYVKPFETSIILIAPGQTTNVLLKTKPFFPSATFLMMARPYATGQGTFDNSTVAGILEYELPSLHSPKPKKKLPLFKPALPALNDTSFATNFTNKLKSLANAQYPANVPQKVDKRFFFTVGLGTNPCDQNQTCQGPNGTKFAASVNNISFILPTMALLQSHFFGRSKGIYSPHFPFNPTHWFNFTGNPPNNTMVGNGTEVLVLNFNTSVEVILQDTSILGAESHPLHLHGFNFFVVGQGFGNFDPNNDPKKFNLVDPMERNTVGVPSGGWVALRFLADNPGKIKLKNVTRLCHTKSIVTVNGQFPGPRIVAREGDRLLIKVANHVQNNISIHWHGIRQIQSGWADGPAYVTQCPIQTGQSYVYNFTITGQRGTLLWHAHISWLRSTLYGPIIILPKPNVPYPFAKPYKEVPIIFGEWFNTDTEAIISQALQTGGSPNVSDAYTINGLPGLLYNCSTKDTFKLKVKPGKTYLLRLINAALNDELFFSIANHTLTLVEADAVYVKPFETDTLLITPGQTTNVLLKTKPHSPDATFLMAARPYATGLGTFDNSTTAGILYYESTSKSAKNLPIFKPSLPPLNDTSFATNFSKKLFSLASAQYPANVPNKIDKRFFFTVSLGTNPCDQQNQTCQGPNGTKFSASINNVSFILPNTALLQSHFFGQSKGIYDPDYPYSPTHWFNYTGNPPNNTMVGNGTKVLVLNFNTSVELVMQDTSILGVENHPLHLHGFNFFVVGQGFGNFDPNKDPKSFNLVDPLEGNTVGVPSGGWVAIRFLADNPGVWFMHCHLELHTSWGLKMAWLVLDGKLPNQKLPPPPSDLPKC</sequence>
<evidence type="ECO:0000256" key="15">
    <source>
        <dbReference type="ARBA" id="ARBA00023136"/>
    </source>
</evidence>
<evidence type="ECO:0000256" key="16">
    <source>
        <dbReference type="ARBA" id="ARBA00023180"/>
    </source>
</evidence>
<dbReference type="Gene3D" id="2.60.40.420">
    <property type="entry name" value="Cupredoxins - blue copper proteins"/>
    <property type="match status" value="12"/>
</dbReference>
<keyword evidence="6 18" id="KW-0052">Apoplast</keyword>
<keyword evidence="11" id="KW-0813">Transport</keyword>
<keyword evidence="8 20" id="KW-0812">Transmembrane</keyword>
<evidence type="ECO:0000256" key="13">
    <source>
        <dbReference type="ARBA" id="ARBA00023002"/>
    </source>
</evidence>
<evidence type="ECO:0000256" key="7">
    <source>
        <dbReference type="ARBA" id="ARBA00022525"/>
    </source>
</evidence>
<evidence type="ECO:0000256" key="11">
    <source>
        <dbReference type="ARBA" id="ARBA00022970"/>
    </source>
</evidence>
<comment type="subcellular location">
    <subcellularLocation>
        <location evidence="3">Membrane</location>
    </subcellularLocation>
    <subcellularLocation>
        <location evidence="2 18">Secreted</location>
        <location evidence="2 18">Extracellular space</location>
        <location evidence="2 18">Apoplast</location>
    </subcellularLocation>
</comment>
<feature type="domain" description="Plastocyanin-like" evidence="23">
    <location>
        <begin position="1908"/>
        <end position="2013"/>
    </location>
</feature>
<evidence type="ECO:0000256" key="2">
    <source>
        <dbReference type="ARBA" id="ARBA00004271"/>
    </source>
</evidence>
<dbReference type="GO" id="GO:0016020">
    <property type="term" value="C:membrane"/>
    <property type="evidence" value="ECO:0007669"/>
    <property type="project" value="UniProtKB-SubCell"/>
</dbReference>
<evidence type="ECO:0000256" key="5">
    <source>
        <dbReference type="ARBA" id="ARBA00012297"/>
    </source>
</evidence>
<dbReference type="InterPro" id="IPR002355">
    <property type="entry name" value="Cu_oxidase_Cu_BS"/>
</dbReference>
<evidence type="ECO:0000256" key="12">
    <source>
        <dbReference type="ARBA" id="ARBA00022989"/>
    </source>
</evidence>
<gene>
    <name evidence="25" type="ORF">RHSIM_Rhsim05G0194600</name>
</gene>
<dbReference type="SUPFAM" id="SSF49503">
    <property type="entry name" value="Cupredoxins"/>
    <property type="match status" value="12"/>
</dbReference>
<feature type="transmembrane region" description="Helical" evidence="20">
    <location>
        <begin position="279"/>
        <end position="297"/>
    </location>
</feature>
<dbReference type="InterPro" id="IPR011706">
    <property type="entry name" value="Cu-oxidase_C"/>
</dbReference>
<keyword evidence="15 20" id="KW-0472">Membrane</keyword>
<comment type="catalytic activity">
    <reaction evidence="1 18">
        <text>4 hydroquinone + O2 = 4 benzosemiquinone + 2 H2O</text>
        <dbReference type="Rhea" id="RHEA:11276"/>
        <dbReference type="ChEBI" id="CHEBI:15377"/>
        <dbReference type="ChEBI" id="CHEBI:15379"/>
        <dbReference type="ChEBI" id="CHEBI:17594"/>
        <dbReference type="ChEBI" id="CHEBI:17977"/>
        <dbReference type="EC" id="1.10.3.2"/>
    </reaction>
</comment>
<keyword evidence="14 18" id="KW-0186">Copper</keyword>
<evidence type="ECO:0000259" key="24">
    <source>
        <dbReference type="Pfam" id="PF07732"/>
    </source>
</evidence>
<feature type="transmembrane region" description="Helical" evidence="20">
    <location>
        <begin position="302"/>
        <end position="324"/>
    </location>
</feature>
<evidence type="ECO:0000256" key="4">
    <source>
        <dbReference type="ARBA" id="ARBA00010609"/>
    </source>
</evidence>
<dbReference type="InterPro" id="IPR034285">
    <property type="entry name" value="CuRO_2_LCC"/>
</dbReference>
<dbReference type="InterPro" id="IPR034289">
    <property type="entry name" value="CuRO_3_LCC"/>
</dbReference>
<feature type="domain" description="Plastocyanin-like" evidence="24">
    <location>
        <begin position="2014"/>
        <end position="2127"/>
    </location>
</feature>
<dbReference type="FunFam" id="2.60.40.420:FF:000049">
    <property type="entry name" value="Laccase"/>
    <property type="match status" value="4"/>
</dbReference>
<feature type="transmembrane region" description="Helical" evidence="20">
    <location>
        <begin position="176"/>
        <end position="196"/>
    </location>
</feature>
<evidence type="ECO:0000256" key="10">
    <source>
        <dbReference type="ARBA" id="ARBA00022737"/>
    </source>
</evidence>
<keyword evidence="12 20" id="KW-1133">Transmembrane helix</keyword>
<keyword evidence="10 18" id="KW-0677">Repeat</keyword>
<proteinExistence type="inferred from homology"/>
<feature type="transmembrane region" description="Helical" evidence="20">
    <location>
        <begin position="466"/>
        <end position="497"/>
    </location>
</feature>
<comment type="caution">
    <text evidence="25">The sequence shown here is derived from an EMBL/GenBank/DDBJ whole genome shotgun (WGS) entry which is preliminary data.</text>
</comment>
<comment type="cofactor">
    <cofactor evidence="18">
        <name>Cu cation</name>
        <dbReference type="ChEBI" id="CHEBI:23378"/>
    </cofactor>
    <text evidence="18">Binds 4 Cu cations per monomer.</text>
</comment>
<feature type="domain" description="Plastocyanin-like" evidence="24">
    <location>
        <begin position="1009"/>
        <end position="1121"/>
    </location>
</feature>
<dbReference type="InterPro" id="IPR034288">
    <property type="entry name" value="CuRO_1_LCC"/>
</dbReference>
<dbReference type="InterPro" id="IPR013057">
    <property type="entry name" value="AA_transpt_TM"/>
</dbReference>
<dbReference type="InterPro" id="IPR033138">
    <property type="entry name" value="Cu_oxidase_CS"/>
</dbReference>
<evidence type="ECO:0000259" key="22">
    <source>
        <dbReference type="Pfam" id="PF01490"/>
    </source>
</evidence>
<evidence type="ECO:0000259" key="21">
    <source>
        <dbReference type="Pfam" id="PF00394"/>
    </source>
</evidence>
<evidence type="ECO:0000256" key="9">
    <source>
        <dbReference type="ARBA" id="ARBA00022723"/>
    </source>
</evidence>
<keyword evidence="9 18" id="KW-0479">Metal-binding</keyword>
<evidence type="ECO:0000256" key="8">
    <source>
        <dbReference type="ARBA" id="ARBA00022692"/>
    </source>
</evidence>
<dbReference type="NCBIfam" id="TIGR03389">
    <property type="entry name" value="laccase"/>
    <property type="match status" value="4"/>
</dbReference>
<organism evidence="25 26">
    <name type="scientific">Rhododendron simsii</name>
    <name type="common">Sims's rhododendron</name>
    <dbReference type="NCBI Taxonomy" id="118357"/>
    <lineage>
        <taxon>Eukaryota</taxon>
        <taxon>Viridiplantae</taxon>
        <taxon>Streptophyta</taxon>
        <taxon>Embryophyta</taxon>
        <taxon>Tracheophyta</taxon>
        <taxon>Spermatophyta</taxon>
        <taxon>Magnoliopsida</taxon>
        <taxon>eudicotyledons</taxon>
        <taxon>Gunneridae</taxon>
        <taxon>Pentapetalae</taxon>
        <taxon>asterids</taxon>
        <taxon>Ericales</taxon>
        <taxon>Ericaceae</taxon>
        <taxon>Ericoideae</taxon>
        <taxon>Rhodoreae</taxon>
        <taxon>Rhododendron</taxon>
    </lineage>
</organism>
<feature type="transmembrane region" description="Helical" evidence="20">
    <location>
        <begin position="377"/>
        <end position="401"/>
    </location>
</feature>
<feature type="compositionally biased region" description="Acidic residues" evidence="19">
    <location>
        <begin position="30"/>
        <end position="39"/>
    </location>
</feature>
<keyword evidence="7 18" id="KW-0964">Secreted</keyword>
<evidence type="ECO:0000256" key="1">
    <source>
        <dbReference type="ARBA" id="ARBA00000349"/>
    </source>
</evidence>
<protein>
    <recommendedName>
        <fullName evidence="5 18">Laccase</fullName>
        <ecNumber evidence="5 18">1.10.3.2</ecNumber>
    </recommendedName>
    <alternativeName>
        <fullName evidence="18">Benzenediol:oxygen oxidoreductase</fullName>
    </alternativeName>
    <alternativeName>
        <fullName evidence="18">Diphenol oxidase</fullName>
    </alternativeName>
    <alternativeName>
        <fullName evidence="18">Urishiol oxidase</fullName>
    </alternativeName>
</protein>
<keyword evidence="16" id="KW-0325">Glycoprotein</keyword>
<comment type="function">
    <text evidence="18">Lignin degradation and detoxification of lignin-derived products.</text>
</comment>
<dbReference type="InterPro" id="IPR017761">
    <property type="entry name" value="Laccase"/>
</dbReference>
<feature type="transmembrane region" description="Helical" evidence="20">
    <location>
        <begin position="421"/>
        <end position="445"/>
    </location>
</feature>
<evidence type="ECO:0000256" key="3">
    <source>
        <dbReference type="ARBA" id="ARBA00004370"/>
    </source>
</evidence>
<dbReference type="InterPro" id="IPR001117">
    <property type="entry name" value="Cu-oxidase_2nd"/>
</dbReference>
<dbReference type="Pfam" id="PF00394">
    <property type="entry name" value="Cu-oxidase"/>
    <property type="match status" value="4"/>
</dbReference>
<keyword evidence="11" id="KW-0029">Amino-acid transport</keyword>
<reference evidence="25" key="1">
    <citation type="submission" date="2019-11" db="EMBL/GenBank/DDBJ databases">
        <authorList>
            <person name="Liu Y."/>
            <person name="Hou J."/>
            <person name="Li T.-Q."/>
            <person name="Guan C.-H."/>
            <person name="Wu X."/>
            <person name="Wu H.-Z."/>
            <person name="Ling F."/>
            <person name="Zhang R."/>
            <person name="Shi X.-G."/>
            <person name="Ren J.-P."/>
            <person name="Chen E.-F."/>
            <person name="Sun J.-M."/>
        </authorList>
    </citation>
    <scope>NUCLEOTIDE SEQUENCE</scope>
    <source>
        <strain evidence="25">Adult_tree_wgs_1</strain>
        <tissue evidence="25">Leaves</tissue>
    </source>
</reference>
<dbReference type="InterPro" id="IPR045087">
    <property type="entry name" value="Cu-oxidase_fam"/>
</dbReference>
<dbReference type="EC" id="1.10.3.2" evidence="5 18"/>
<feature type="transmembrane region" description="Helical" evidence="20">
    <location>
        <begin position="217"/>
        <end position="237"/>
    </location>
</feature>
<feature type="region of interest" description="Disordered" evidence="19">
    <location>
        <begin position="1"/>
        <end position="53"/>
    </location>
</feature>
<dbReference type="CDD" id="cd13849">
    <property type="entry name" value="CuRO_1_LCC_plant"/>
    <property type="match status" value="4"/>
</dbReference>
<evidence type="ECO:0000259" key="23">
    <source>
        <dbReference type="Pfam" id="PF07731"/>
    </source>
</evidence>
<dbReference type="CDD" id="cd13897">
    <property type="entry name" value="CuRO_3_LCC_plant"/>
    <property type="match status" value="1"/>
</dbReference>
<evidence type="ECO:0000256" key="18">
    <source>
        <dbReference type="RuleBase" id="RU361119"/>
    </source>
</evidence>
<dbReference type="Pfam" id="PF07732">
    <property type="entry name" value="Cu-oxidase_3"/>
    <property type="match status" value="4"/>
</dbReference>
<dbReference type="Pfam" id="PF01490">
    <property type="entry name" value="Aa_trans"/>
    <property type="match status" value="1"/>
</dbReference>
<dbReference type="InterPro" id="IPR011707">
    <property type="entry name" value="Cu-oxidase-like_N"/>
</dbReference>
<evidence type="ECO:0000256" key="17">
    <source>
        <dbReference type="ARBA" id="ARBA00023185"/>
    </source>
</evidence>
<evidence type="ECO:0000256" key="6">
    <source>
        <dbReference type="ARBA" id="ARBA00022523"/>
    </source>
</evidence>
<keyword evidence="13 18" id="KW-0560">Oxidoreductase</keyword>
<dbReference type="GO" id="GO:0005507">
    <property type="term" value="F:copper ion binding"/>
    <property type="evidence" value="ECO:0007669"/>
    <property type="project" value="InterPro"/>
</dbReference>
<feature type="transmembrane region" description="Helical" evidence="20">
    <location>
        <begin position="344"/>
        <end position="365"/>
    </location>
</feature>
<dbReference type="PANTHER" id="PTHR11709">
    <property type="entry name" value="MULTI-COPPER OXIDASE"/>
    <property type="match status" value="1"/>
</dbReference>
<keyword evidence="17 18" id="KW-0439">Lignin degradation</keyword>
<dbReference type="InterPro" id="IPR008972">
    <property type="entry name" value="Cupredoxin"/>
</dbReference>
<evidence type="ECO:0000256" key="20">
    <source>
        <dbReference type="SAM" id="Phobius"/>
    </source>
</evidence>
<comment type="similarity">
    <text evidence="4 18">Belongs to the multicopper oxidase family.</text>
</comment>
<dbReference type="EMBL" id="WJXA01000005">
    <property type="protein sequence ID" value="KAF7142314.1"/>
    <property type="molecule type" value="Genomic_DNA"/>
</dbReference>
<dbReference type="CDD" id="cd13875">
    <property type="entry name" value="CuRO_2_LCC_plant"/>
    <property type="match status" value="4"/>
</dbReference>
<evidence type="ECO:0000313" key="26">
    <source>
        <dbReference type="Proteomes" id="UP000626092"/>
    </source>
</evidence>
<feature type="domain" description="Plastocyanin-like" evidence="23">
    <location>
        <begin position="2405"/>
        <end position="2532"/>
    </location>
</feature>
<dbReference type="GO" id="GO:0052716">
    <property type="term" value="F:hydroquinone:oxygen oxidoreductase activity"/>
    <property type="evidence" value="ECO:0007669"/>
    <property type="project" value="UniProtKB-EC"/>
</dbReference>
<feature type="domain" description="Plastocyanin-like" evidence="21">
    <location>
        <begin position="1641"/>
        <end position="1791"/>
    </location>
</feature>
<evidence type="ECO:0000256" key="14">
    <source>
        <dbReference type="ARBA" id="ARBA00023008"/>
    </source>
</evidence>
<feature type="domain" description="Amino acid transporter transmembrane" evidence="22">
    <location>
        <begin position="146"/>
        <end position="497"/>
    </location>
</feature>
<dbReference type="Pfam" id="PF07731">
    <property type="entry name" value="Cu-oxidase_2"/>
    <property type="match status" value="4"/>
</dbReference>
<dbReference type="OrthoDB" id="2121828at2759"/>
<dbReference type="PANTHER" id="PTHR11709:SF417">
    <property type="entry name" value="LACCASE-17"/>
    <property type="match status" value="1"/>
</dbReference>
<name>A0A834LM41_RHOSS</name>
<feature type="domain" description="Plastocyanin-like" evidence="21">
    <location>
        <begin position="1134"/>
        <end position="1285"/>
    </location>
</feature>
<dbReference type="GO" id="GO:0048046">
    <property type="term" value="C:apoplast"/>
    <property type="evidence" value="ECO:0007669"/>
    <property type="project" value="UniProtKB-SubCell"/>
</dbReference>
<accession>A0A834LM41</accession>
<dbReference type="PROSITE" id="PS00079">
    <property type="entry name" value="MULTICOPPER_OXIDASE1"/>
    <property type="match status" value="1"/>
</dbReference>